<gene>
    <name evidence="1" type="ORF">Pfl04_15950</name>
</gene>
<keyword evidence="2" id="KW-1185">Reference proteome</keyword>
<comment type="caution">
    <text evidence="1">The sequence shown here is derived from an EMBL/GenBank/DDBJ whole genome shotgun (WGS) entry which is preliminary data.</text>
</comment>
<evidence type="ECO:0000313" key="2">
    <source>
        <dbReference type="Proteomes" id="UP000653674"/>
    </source>
</evidence>
<dbReference type="AlphaFoldDB" id="A0A8J3LTA0"/>
<organism evidence="1 2">
    <name type="scientific">Planosporangium flavigriseum</name>
    <dbReference type="NCBI Taxonomy" id="373681"/>
    <lineage>
        <taxon>Bacteria</taxon>
        <taxon>Bacillati</taxon>
        <taxon>Actinomycetota</taxon>
        <taxon>Actinomycetes</taxon>
        <taxon>Micromonosporales</taxon>
        <taxon>Micromonosporaceae</taxon>
        <taxon>Planosporangium</taxon>
    </lineage>
</organism>
<evidence type="ECO:0000313" key="1">
    <source>
        <dbReference type="EMBL" id="GIG73191.1"/>
    </source>
</evidence>
<dbReference type="InterPro" id="IPR012863">
    <property type="entry name" value="DUF1636"/>
</dbReference>
<proteinExistence type="predicted"/>
<dbReference type="Proteomes" id="UP000653674">
    <property type="component" value="Unassembled WGS sequence"/>
</dbReference>
<name>A0A8J3LTA0_9ACTN</name>
<dbReference type="Pfam" id="PF07845">
    <property type="entry name" value="DUF1636"/>
    <property type="match status" value="1"/>
</dbReference>
<evidence type="ECO:0008006" key="3">
    <source>
        <dbReference type="Google" id="ProtNLM"/>
    </source>
</evidence>
<protein>
    <recommendedName>
        <fullName evidence="3">Metal-binding protein</fullName>
    </recommendedName>
</protein>
<dbReference type="RefSeq" id="WP_168071668.1">
    <property type="nucleotide sequence ID" value="NZ_BAAAQJ010000003.1"/>
</dbReference>
<sequence length="138" mass="14078">MTLLICRTCPRYDARASGEFGRRLTAAIAAIAAIAEIAEIAAGEPDAPVAIRNVQCLGGCPEDGVVAVDAPGKARIRFTGLTESYAEAILAAAAAHHASPSGLPADWAVPTELAGHLSSVTVKRLPGRLADPGKLTAP</sequence>
<accession>A0A8J3LTA0</accession>
<reference evidence="1" key="1">
    <citation type="submission" date="2021-01" db="EMBL/GenBank/DDBJ databases">
        <title>Whole genome shotgun sequence of Planosporangium flavigriseum NBRC 105377.</title>
        <authorList>
            <person name="Komaki H."/>
            <person name="Tamura T."/>
        </authorList>
    </citation>
    <scope>NUCLEOTIDE SEQUENCE</scope>
    <source>
        <strain evidence="1">NBRC 105377</strain>
    </source>
</reference>
<dbReference type="EMBL" id="BONU01000007">
    <property type="protein sequence ID" value="GIG73191.1"/>
    <property type="molecule type" value="Genomic_DNA"/>
</dbReference>